<evidence type="ECO:0000313" key="3">
    <source>
        <dbReference type="Proteomes" id="UP000178170"/>
    </source>
</evidence>
<protein>
    <submittedName>
        <fullName evidence="2">Uncharacterized protein</fullName>
    </submittedName>
</protein>
<keyword evidence="1" id="KW-0732">Signal</keyword>
<proteinExistence type="predicted"/>
<feature type="signal peptide" evidence="1">
    <location>
        <begin position="1"/>
        <end position="31"/>
    </location>
</feature>
<evidence type="ECO:0000313" key="2">
    <source>
        <dbReference type="EMBL" id="OHA63895.1"/>
    </source>
</evidence>
<comment type="caution">
    <text evidence="2">The sequence shown here is derived from an EMBL/GenBank/DDBJ whole genome shotgun (WGS) entry which is preliminary data.</text>
</comment>
<feature type="chain" id="PRO_5009584151" evidence="1">
    <location>
        <begin position="32"/>
        <end position="213"/>
    </location>
</feature>
<dbReference type="AlphaFoldDB" id="A0A1G2QTG2"/>
<dbReference type="EMBL" id="MHTS01000024">
    <property type="protein sequence ID" value="OHA63895.1"/>
    <property type="molecule type" value="Genomic_DNA"/>
</dbReference>
<gene>
    <name evidence="2" type="ORF">A2843_01105</name>
</gene>
<dbReference type="Proteomes" id="UP000178170">
    <property type="component" value="Unassembled WGS sequence"/>
</dbReference>
<accession>A0A1G2QTG2</accession>
<sequence length="213" mass="22491">MRHPFRNGLGFLAVLAVLAALMALAVTPAIAAIPPADRDGCYTIQGGTVTDSAGSSLATGYDKFGYNYQAHLFVGTYDSSDRNIDGTYWGSTGDYVDDGLIMKWSDSWLANVDCNGDGKLDRGLVDGVVGGTSLGWLTNQNEGDYDSDGDGTQDAHYTYFAKIVWTGPGSPLWGQYSVIEQVYNDPVGGATGLLGKVSAPGLGLNDQWTSLAP</sequence>
<reference evidence="2 3" key="1">
    <citation type="journal article" date="2016" name="Nat. Commun.">
        <title>Thousands of microbial genomes shed light on interconnected biogeochemical processes in an aquifer system.</title>
        <authorList>
            <person name="Anantharaman K."/>
            <person name="Brown C.T."/>
            <person name="Hug L.A."/>
            <person name="Sharon I."/>
            <person name="Castelle C.J."/>
            <person name="Probst A.J."/>
            <person name="Thomas B.C."/>
            <person name="Singh A."/>
            <person name="Wilkins M.J."/>
            <person name="Karaoz U."/>
            <person name="Brodie E.L."/>
            <person name="Williams K.H."/>
            <person name="Hubbard S.S."/>
            <person name="Banfield J.F."/>
        </authorList>
    </citation>
    <scope>NUCLEOTIDE SEQUENCE [LARGE SCALE GENOMIC DNA]</scope>
</reference>
<name>A0A1G2QTG2_9BACT</name>
<organism evidence="2 3">
    <name type="scientific">Candidatus Wildermuthbacteria bacterium RIFCSPHIGHO2_01_FULL_48_27b</name>
    <dbReference type="NCBI Taxonomy" id="1802447"/>
    <lineage>
        <taxon>Bacteria</taxon>
        <taxon>Candidatus Wildermuthiibacteriota</taxon>
    </lineage>
</organism>
<evidence type="ECO:0000256" key="1">
    <source>
        <dbReference type="SAM" id="SignalP"/>
    </source>
</evidence>